<dbReference type="AlphaFoldDB" id="A0A223KWH9"/>
<organism evidence="1 2">
    <name type="scientific">Sutcliffiella cohnii</name>
    <dbReference type="NCBI Taxonomy" id="33932"/>
    <lineage>
        <taxon>Bacteria</taxon>
        <taxon>Bacillati</taxon>
        <taxon>Bacillota</taxon>
        <taxon>Bacilli</taxon>
        <taxon>Bacillales</taxon>
        <taxon>Bacillaceae</taxon>
        <taxon>Sutcliffiella</taxon>
    </lineage>
</organism>
<sequence length="96" mass="11057">MQGTGNTTFVGLGLFNQNENFTKISHDRYEVYVNGDYVGQKPLLTSSEDITSVNDFLHSHGYKNFVAHLDGDHYNIESNYRDDELKQALKIYLHTR</sequence>
<keyword evidence="2" id="KW-1185">Reference proteome</keyword>
<evidence type="ECO:0000313" key="1">
    <source>
        <dbReference type="EMBL" id="AST93820.1"/>
    </source>
</evidence>
<dbReference type="KEGG" id="bcoh:BC6307_22355"/>
<evidence type="ECO:0000313" key="2">
    <source>
        <dbReference type="Proteomes" id="UP000215224"/>
    </source>
</evidence>
<accession>A0A223KWH9</accession>
<dbReference type="RefSeq" id="WP_066416075.1">
    <property type="nucleotide sequence ID" value="NZ_CP018866.1"/>
</dbReference>
<dbReference type="EMBL" id="CP018866">
    <property type="protein sequence ID" value="AST93820.1"/>
    <property type="molecule type" value="Genomic_DNA"/>
</dbReference>
<proteinExistence type="predicted"/>
<dbReference type="STRING" id="1314751.GCA_001591425_02280"/>
<gene>
    <name evidence="1" type="ORF">BC6307_22355</name>
</gene>
<reference evidence="1 2" key="1">
    <citation type="submission" date="2016-12" db="EMBL/GenBank/DDBJ databases">
        <title>The whole genome sequencing and assembly of Bacillus cohnii DSM 6307T strain.</title>
        <authorList>
            <person name="Lee Y.-J."/>
            <person name="Yi H."/>
            <person name="Bahn Y.-S."/>
            <person name="Kim J.F."/>
            <person name="Lee D.-W."/>
        </authorList>
    </citation>
    <scope>NUCLEOTIDE SEQUENCE [LARGE SCALE GENOMIC DNA]</scope>
    <source>
        <strain evidence="1 2">DSM 6307</strain>
    </source>
</reference>
<protein>
    <submittedName>
        <fullName evidence="1">Uncharacterized protein</fullName>
    </submittedName>
</protein>
<name>A0A223KWH9_9BACI</name>
<dbReference type="Proteomes" id="UP000215224">
    <property type="component" value="Chromosome"/>
</dbReference>